<name>A0A917FMZ1_9BACL</name>
<evidence type="ECO:0000256" key="1">
    <source>
        <dbReference type="ARBA" id="ARBA00022491"/>
    </source>
</evidence>
<comment type="caution">
    <text evidence="6">The sequence shown here is derived from an EMBL/GenBank/DDBJ whole genome shotgun (WGS) entry which is preliminary data.</text>
</comment>
<organism evidence="6 7">
    <name type="scientific">Paenibacillus albidus</name>
    <dbReference type="NCBI Taxonomy" id="2041023"/>
    <lineage>
        <taxon>Bacteria</taxon>
        <taxon>Bacillati</taxon>
        <taxon>Bacillota</taxon>
        <taxon>Bacilli</taxon>
        <taxon>Bacillales</taxon>
        <taxon>Paenibacillaceae</taxon>
        <taxon>Paenibacillus</taxon>
    </lineage>
</organism>
<dbReference type="EMBL" id="BMKR01000017">
    <property type="protein sequence ID" value="GGF90705.1"/>
    <property type="molecule type" value="Genomic_DNA"/>
</dbReference>
<protein>
    <recommendedName>
        <fullName evidence="5">HTH merR-type domain-containing protein</fullName>
    </recommendedName>
</protein>
<dbReference type="Pfam" id="PF13411">
    <property type="entry name" value="MerR_1"/>
    <property type="match status" value="1"/>
</dbReference>
<evidence type="ECO:0000313" key="6">
    <source>
        <dbReference type="EMBL" id="GGF90705.1"/>
    </source>
</evidence>
<dbReference type="GO" id="GO:0003700">
    <property type="term" value="F:DNA-binding transcription factor activity"/>
    <property type="evidence" value="ECO:0007669"/>
    <property type="project" value="InterPro"/>
</dbReference>
<dbReference type="AlphaFoldDB" id="A0A917FMZ1"/>
<evidence type="ECO:0000256" key="3">
    <source>
        <dbReference type="ARBA" id="ARBA00023125"/>
    </source>
</evidence>
<dbReference type="PANTHER" id="PTHR30204:SF69">
    <property type="entry name" value="MERR-FAMILY TRANSCRIPTIONAL REGULATOR"/>
    <property type="match status" value="1"/>
</dbReference>
<dbReference type="InterPro" id="IPR000551">
    <property type="entry name" value="MerR-type_HTH_dom"/>
</dbReference>
<evidence type="ECO:0000313" key="7">
    <source>
        <dbReference type="Proteomes" id="UP000637643"/>
    </source>
</evidence>
<accession>A0A917FMZ1</accession>
<dbReference type="Proteomes" id="UP000637643">
    <property type="component" value="Unassembled WGS sequence"/>
</dbReference>
<evidence type="ECO:0000259" key="5">
    <source>
        <dbReference type="PROSITE" id="PS50937"/>
    </source>
</evidence>
<reference evidence="6" key="2">
    <citation type="submission" date="2020-09" db="EMBL/GenBank/DDBJ databases">
        <authorList>
            <person name="Sun Q."/>
            <person name="Zhou Y."/>
        </authorList>
    </citation>
    <scope>NUCLEOTIDE SEQUENCE</scope>
    <source>
        <strain evidence="6">CGMCC 1.16134</strain>
    </source>
</reference>
<evidence type="ECO:0000256" key="4">
    <source>
        <dbReference type="ARBA" id="ARBA00023163"/>
    </source>
</evidence>
<sequence length="262" mass="30549">MKKEITISELARIMNVSVHQIRYFEEKGILEPAYTDDNLYRMYDMDQIYNLAHILLLRKLGVSVPSIKQSFDSFTPGQFEQVLQHSLLETTTQIEQLQELQQFIRKVLQEQLSFVSQTTQYQVRQRKIIHLTRWVEIKSHTTLHARLLAEQAAPVPNLFELDIHYLYDSSDAITICLEAQQSSDFTLPAGEYLSSDFLIQQDHELDQRIEQFNEHAAVHAYALAEEPLILIEKSYLSLFSHGKLHFEILKRIQSTDVLKEGE</sequence>
<dbReference type="RefSeq" id="WP_189027926.1">
    <property type="nucleotide sequence ID" value="NZ_BMKR01000017.1"/>
</dbReference>
<keyword evidence="3" id="KW-0238">DNA-binding</keyword>
<proteinExistence type="predicted"/>
<dbReference type="Gene3D" id="1.10.1660.10">
    <property type="match status" value="1"/>
</dbReference>
<feature type="domain" description="HTH merR-type" evidence="5">
    <location>
        <begin position="4"/>
        <end position="73"/>
    </location>
</feature>
<dbReference type="SMART" id="SM00422">
    <property type="entry name" value="HTH_MERR"/>
    <property type="match status" value="1"/>
</dbReference>
<keyword evidence="7" id="KW-1185">Reference proteome</keyword>
<reference evidence="6" key="1">
    <citation type="journal article" date="2014" name="Int. J. Syst. Evol. Microbiol.">
        <title>Complete genome sequence of Corynebacterium casei LMG S-19264T (=DSM 44701T), isolated from a smear-ripened cheese.</title>
        <authorList>
            <consortium name="US DOE Joint Genome Institute (JGI-PGF)"/>
            <person name="Walter F."/>
            <person name="Albersmeier A."/>
            <person name="Kalinowski J."/>
            <person name="Ruckert C."/>
        </authorList>
    </citation>
    <scope>NUCLEOTIDE SEQUENCE</scope>
    <source>
        <strain evidence="6">CGMCC 1.16134</strain>
    </source>
</reference>
<dbReference type="PANTHER" id="PTHR30204">
    <property type="entry name" value="REDOX-CYCLING DRUG-SENSING TRANSCRIPTIONAL ACTIVATOR SOXR"/>
    <property type="match status" value="1"/>
</dbReference>
<keyword evidence="1" id="KW-0678">Repressor</keyword>
<gene>
    <name evidence="6" type="ORF">GCM10010912_39780</name>
</gene>
<evidence type="ECO:0000256" key="2">
    <source>
        <dbReference type="ARBA" id="ARBA00023015"/>
    </source>
</evidence>
<dbReference type="InterPro" id="IPR009061">
    <property type="entry name" value="DNA-bd_dom_put_sf"/>
</dbReference>
<dbReference type="InterPro" id="IPR047057">
    <property type="entry name" value="MerR_fam"/>
</dbReference>
<dbReference type="PROSITE" id="PS50937">
    <property type="entry name" value="HTH_MERR_2"/>
    <property type="match status" value="1"/>
</dbReference>
<dbReference type="SUPFAM" id="SSF46955">
    <property type="entry name" value="Putative DNA-binding domain"/>
    <property type="match status" value="1"/>
</dbReference>
<dbReference type="PRINTS" id="PR00040">
    <property type="entry name" value="HTHMERR"/>
</dbReference>
<keyword evidence="2" id="KW-0805">Transcription regulation</keyword>
<dbReference type="GO" id="GO:0003677">
    <property type="term" value="F:DNA binding"/>
    <property type="evidence" value="ECO:0007669"/>
    <property type="project" value="UniProtKB-KW"/>
</dbReference>
<keyword evidence="4" id="KW-0804">Transcription</keyword>